<evidence type="ECO:0000256" key="1">
    <source>
        <dbReference type="SAM" id="MobiDB-lite"/>
    </source>
</evidence>
<dbReference type="InterPro" id="IPR041581">
    <property type="entry name" value="Glyoxalase_6"/>
</dbReference>
<dbReference type="PANTHER" id="PTHR35908">
    <property type="entry name" value="HYPOTHETICAL FUSION PROTEIN"/>
    <property type="match status" value="1"/>
</dbReference>
<dbReference type="Pfam" id="PF18029">
    <property type="entry name" value="Glyoxalase_6"/>
    <property type="match status" value="1"/>
</dbReference>
<dbReference type="SUPFAM" id="SSF54593">
    <property type="entry name" value="Glyoxalase/Bleomycin resistance protein/Dihydroxybiphenyl dioxygenase"/>
    <property type="match status" value="1"/>
</dbReference>
<feature type="domain" description="VOC" evidence="2">
    <location>
        <begin position="5"/>
        <end position="132"/>
    </location>
</feature>
<dbReference type="InterPro" id="IPR029068">
    <property type="entry name" value="Glyas_Bleomycin-R_OHBP_Dase"/>
</dbReference>
<dbReference type="Proteomes" id="UP000326702">
    <property type="component" value="Chromosome"/>
</dbReference>
<evidence type="ECO:0000313" key="4">
    <source>
        <dbReference type="Proteomes" id="UP000326702"/>
    </source>
</evidence>
<dbReference type="EMBL" id="CP045529">
    <property type="protein sequence ID" value="QFU96810.1"/>
    <property type="molecule type" value="Genomic_DNA"/>
</dbReference>
<evidence type="ECO:0000313" key="3">
    <source>
        <dbReference type="EMBL" id="QFU96810.1"/>
    </source>
</evidence>
<feature type="region of interest" description="Disordered" evidence="1">
    <location>
        <begin position="97"/>
        <end position="116"/>
    </location>
</feature>
<dbReference type="OrthoDB" id="1645442at2"/>
<accession>A0A5P9Q6S5</accession>
<dbReference type="KEGG" id="lxl:KDY119_00300"/>
<evidence type="ECO:0000259" key="2">
    <source>
        <dbReference type="PROSITE" id="PS51819"/>
    </source>
</evidence>
<protein>
    <recommendedName>
        <fullName evidence="2">VOC domain-containing protein</fullName>
    </recommendedName>
</protein>
<dbReference type="PANTHER" id="PTHR35908:SF1">
    <property type="entry name" value="CONSERVED PROTEIN"/>
    <property type="match status" value="1"/>
</dbReference>
<reference evidence="3 4" key="1">
    <citation type="submission" date="2019-10" db="EMBL/GenBank/DDBJ databases">
        <title>Genome sequence of Luteimicrobium xylanilyticum HY-24.</title>
        <authorList>
            <person name="Kim D.Y."/>
            <person name="Park H.-Y."/>
        </authorList>
    </citation>
    <scope>NUCLEOTIDE SEQUENCE [LARGE SCALE GENOMIC DNA]</scope>
    <source>
        <strain evidence="3 4">HY-24</strain>
    </source>
</reference>
<feature type="compositionally biased region" description="Basic and acidic residues" evidence="1">
    <location>
        <begin position="106"/>
        <end position="116"/>
    </location>
</feature>
<gene>
    <name evidence="3" type="ORF">KDY119_00300</name>
</gene>
<organism evidence="3 4">
    <name type="scientific">Luteimicrobium xylanilyticum</name>
    <dbReference type="NCBI Taxonomy" id="1133546"/>
    <lineage>
        <taxon>Bacteria</taxon>
        <taxon>Bacillati</taxon>
        <taxon>Actinomycetota</taxon>
        <taxon>Actinomycetes</taxon>
        <taxon>Micrococcales</taxon>
        <taxon>Luteimicrobium</taxon>
    </lineage>
</organism>
<name>A0A5P9Q6S5_9MICO</name>
<dbReference type="RefSeq" id="WP_036954411.1">
    <property type="nucleotide sequence ID" value="NZ_BAABIH010000013.1"/>
</dbReference>
<dbReference type="AlphaFoldDB" id="A0A5P9Q6S5"/>
<sequence>MTTLRLREIVLDCPEPRNLAEFYRRLLDWPYEPGHAEWDPDGDDWLVLVAPDDGPRLAFQRSAASPPPWSRDSTIGRVHLDVAVERLEDAHDAAVAAGARPISGTPEKDGHPADRFRVYADPAGHPFCLVQDVQ</sequence>
<proteinExistence type="predicted"/>
<dbReference type="PROSITE" id="PS51819">
    <property type="entry name" value="VOC"/>
    <property type="match status" value="1"/>
</dbReference>
<dbReference type="InterPro" id="IPR037523">
    <property type="entry name" value="VOC_core"/>
</dbReference>
<dbReference type="CDD" id="cd06587">
    <property type="entry name" value="VOC"/>
    <property type="match status" value="1"/>
</dbReference>
<keyword evidence="4" id="KW-1185">Reference proteome</keyword>
<dbReference type="Gene3D" id="3.10.180.10">
    <property type="entry name" value="2,3-Dihydroxybiphenyl 1,2-Dioxygenase, domain 1"/>
    <property type="match status" value="1"/>
</dbReference>